<dbReference type="GO" id="GO:0005524">
    <property type="term" value="F:ATP binding"/>
    <property type="evidence" value="ECO:0007669"/>
    <property type="project" value="UniProtKB-KW"/>
</dbReference>
<dbReference type="SUPFAM" id="SSF55874">
    <property type="entry name" value="ATPase domain of HSP90 chaperone/DNA topoisomerase II/histidine kinase"/>
    <property type="match status" value="1"/>
</dbReference>
<dbReference type="InterPro" id="IPR033463">
    <property type="entry name" value="sCache_3"/>
</dbReference>
<keyword evidence="10" id="KW-0067">ATP-binding</keyword>
<dbReference type="Pfam" id="PF02518">
    <property type="entry name" value="HATPase_c"/>
    <property type="match status" value="1"/>
</dbReference>
<dbReference type="SUPFAM" id="SSF55785">
    <property type="entry name" value="PYP-like sensor domain (PAS domain)"/>
    <property type="match status" value="1"/>
</dbReference>
<evidence type="ECO:0000256" key="13">
    <source>
        <dbReference type="ARBA" id="ARBA00023136"/>
    </source>
</evidence>
<dbReference type="Pfam" id="PF17203">
    <property type="entry name" value="sCache_3_2"/>
    <property type="match status" value="1"/>
</dbReference>
<comment type="caution">
    <text evidence="16">The sequence shown here is derived from an EMBL/GenBank/DDBJ whole genome shotgun (WGS) entry which is preliminary data.</text>
</comment>
<evidence type="ECO:0000259" key="15">
    <source>
        <dbReference type="PROSITE" id="PS50109"/>
    </source>
</evidence>
<evidence type="ECO:0000256" key="3">
    <source>
        <dbReference type="ARBA" id="ARBA00012438"/>
    </source>
</evidence>
<keyword evidence="12" id="KW-0902">Two-component regulatory system</keyword>
<keyword evidence="6" id="KW-0808">Transferase</keyword>
<dbReference type="InterPro" id="IPR029151">
    <property type="entry name" value="Sensor-like_sf"/>
</dbReference>
<evidence type="ECO:0000256" key="6">
    <source>
        <dbReference type="ARBA" id="ARBA00022679"/>
    </source>
</evidence>
<evidence type="ECO:0000256" key="9">
    <source>
        <dbReference type="ARBA" id="ARBA00022777"/>
    </source>
</evidence>
<gene>
    <name evidence="16" type="ORF">EV193_1125</name>
</gene>
<evidence type="ECO:0000256" key="14">
    <source>
        <dbReference type="SAM" id="Phobius"/>
    </source>
</evidence>
<keyword evidence="11 14" id="KW-1133">Transmembrane helix</keyword>
<evidence type="ECO:0000256" key="12">
    <source>
        <dbReference type="ARBA" id="ARBA00023012"/>
    </source>
</evidence>
<dbReference type="AlphaFoldDB" id="A0A4Q7KEU0"/>
<keyword evidence="5" id="KW-0597">Phosphoprotein</keyword>
<evidence type="ECO:0000256" key="5">
    <source>
        <dbReference type="ARBA" id="ARBA00022553"/>
    </source>
</evidence>
<feature type="domain" description="Histidine kinase" evidence="15">
    <location>
        <begin position="310"/>
        <end position="524"/>
    </location>
</feature>
<comment type="subcellular location">
    <subcellularLocation>
        <location evidence="2">Cell membrane</location>
        <topology evidence="2">Multi-pass membrane protein</topology>
    </subcellularLocation>
</comment>
<dbReference type="InterPro" id="IPR004358">
    <property type="entry name" value="Sig_transdc_His_kin-like_C"/>
</dbReference>
<dbReference type="Proteomes" id="UP000294257">
    <property type="component" value="Unassembled WGS sequence"/>
</dbReference>
<dbReference type="SUPFAM" id="SSF103190">
    <property type="entry name" value="Sensory domain-like"/>
    <property type="match status" value="1"/>
</dbReference>
<accession>A0A4Q7KEU0</accession>
<sequence length="525" mass="54903">MANRRWSLARQLLVLQALLVVVLVVGGVVLSYLDAKRTAEERATQSATAVARTIADAPSVRSALRLPQPSVELQPFAERVRADADVDFVTIMDPTGIRHTHPTPAQIGQRFLGNTAEALRGGTVTETYTGTLGPSIRAVVPVLDGDRVTALVAVGITLSAVSAGVADRMPAVLGVAAVVLAIGVGGSSLVSARLRRQTRGMAPAELAGMFAYYEAILHSVREGLLLVGQDHRVALCNDAARELLELEIDPVGLSVSELRLDPALAAALDSDTPRADELHVTGSRVLVLNSSPVHSGGRAQGNVITLRDHTELQELSGELNAVRGFTESLRSQAHESANRLHTVVSLVELGRTEQAVEFATAELRAAQQLTDRVVGAVAEPVVAALLLGKSAEAAERGIELELTGDTAMSDTAGADARDLVTILGNLVDNALDAAAEAAAERAAKVTVTVREEDGELLIRVADTGAGVPDRLATRIFQRGFTTKEAGGHGLGLALVGQAVHRAGGTVSVGRDVGAVFTVRLPRAAR</sequence>
<dbReference type="Gene3D" id="3.30.565.10">
    <property type="entry name" value="Histidine kinase-like ATPase, C-terminal domain"/>
    <property type="match status" value="1"/>
</dbReference>
<keyword evidence="8" id="KW-0547">Nucleotide-binding</keyword>
<dbReference type="GO" id="GO:0000155">
    <property type="term" value="F:phosphorelay sensor kinase activity"/>
    <property type="evidence" value="ECO:0007669"/>
    <property type="project" value="TreeGrafter"/>
</dbReference>
<keyword evidence="7 14" id="KW-0812">Transmembrane</keyword>
<dbReference type="InterPro" id="IPR036890">
    <property type="entry name" value="HATPase_C_sf"/>
</dbReference>
<evidence type="ECO:0000256" key="8">
    <source>
        <dbReference type="ARBA" id="ARBA00022741"/>
    </source>
</evidence>
<comment type="catalytic activity">
    <reaction evidence="1">
        <text>ATP + protein L-histidine = ADP + protein N-phospho-L-histidine.</text>
        <dbReference type="EC" id="2.7.13.3"/>
    </reaction>
</comment>
<name>A0A4Q7KEU0_9PSEU</name>
<evidence type="ECO:0000256" key="1">
    <source>
        <dbReference type="ARBA" id="ARBA00000085"/>
    </source>
</evidence>
<keyword evidence="9 16" id="KW-0418">Kinase</keyword>
<dbReference type="SMART" id="SM00387">
    <property type="entry name" value="HATPase_c"/>
    <property type="match status" value="1"/>
</dbReference>
<dbReference type="GO" id="GO:0005886">
    <property type="term" value="C:plasma membrane"/>
    <property type="evidence" value="ECO:0007669"/>
    <property type="project" value="UniProtKB-SubCell"/>
</dbReference>
<dbReference type="PANTHER" id="PTHR43547">
    <property type="entry name" value="TWO-COMPONENT HISTIDINE KINASE"/>
    <property type="match status" value="1"/>
</dbReference>
<dbReference type="EC" id="2.7.13.3" evidence="3"/>
<dbReference type="InterPro" id="IPR003594">
    <property type="entry name" value="HATPase_dom"/>
</dbReference>
<evidence type="ECO:0000313" key="16">
    <source>
        <dbReference type="EMBL" id="RZS32372.1"/>
    </source>
</evidence>
<protein>
    <recommendedName>
        <fullName evidence="3">histidine kinase</fullName>
        <ecNumber evidence="3">2.7.13.3</ecNumber>
    </recommendedName>
</protein>
<evidence type="ECO:0000256" key="7">
    <source>
        <dbReference type="ARBA" id="ARBA00022692"/>
    </source>
</evidence>
<proteinExistence type="predicted"/>
<organism evidence="16 17">
    <name type="scientific">Herbihabitans rhizosphaerae</name>
    <dbReference type="NCBI Taxonomy" id="1872711"/>
    <lineage>
        <taxon>Bacteria</taxon>
        <taxon>Bacillati</taxon>
        <taxon>Actinomycetota</taxon>
        <taxon>Actinomycetes</taxon>
        <taxon>Pseudonocardiales</taxon>
        <taxon>Pseudonocardiaceae</taxon>
        <taxon>Herbihabitans</taxon>
    </lineage>
</organism>
<keyword evidence="17" id="KW-1185">Reference proteome</keyword>
<dbReference type="EMBL" id="SGWQ01000012">
    <property type="protein sequence ID" value="RZS32372.1"/>
    <property type="molecule type" value="Genomic_DNA"/>
</dbReference>
<dbReference type="PROSITE" id="PS50109">
    <property type="entry name" value="HIS_KIN"/>
    <property type="match status" value="1"/>
</dbReference>
<feature type="transmembrane region" description="Helical" evidence="14">
    <location>
        <begin position="12"/>
        <end position="33"/>
    </location>
</feature>
<evidence type="ECO:0000256" key="4">
    <source>
        <dbReference type="ARBA" id="ARBA00022475"/>
    </source>
</evidence>
<evidence type="ECO:0000256" key="11">
    <source>
        <dbReference type="ARBA" id="ARBA00022989"/>
    </source>
</evidence>
<feature type="transmembrane region" description="Helical" evidence="14">
    <location>
        <begin position="148"/>
        <end position="166"/>
    </location>
</feature>
<dbReference type="InterPro" id="IPR005467">
    <property type="entry name" value="His_kinase_dom"/>
</dbReference>
<dbReference type="InterPro" id="IPR035965">
    <property type="entry name" value="PAS-like_dom_sf"/>
</dbReference>
<feature type="transmembrane region" description="Helical" evidence="14">
    <location>
        <begin position="172"/>
        <end position="192"/>
    </location>
</feature>
<evidence type="ECO:0000256" key="2">
    <source>
        <dbReference type="ARBA" id="ARBA00004651"/>
    </source>
</evidence>
<evidence type="ECO:0000256" key="10">
    <source>
        <dbReference type="ARBA" id="ARBA00022840"/>
    </source>
</evidence>
<dbReference type="PANTHER" id="PTHR43547:SF10">
    <property type="entry name" value="SENSOR HISTIDINE KINASE DCUS"/>
    <property type="match status" value="1"/>
</dbReference>
<keyword evidence="13 14" id="KW-0472">Membrane</keyword>
<dbReference type="PRINTS" id="PR00344">
    <property type="entry name" value="BCTRLSENSOR"/>
</dbReference>
<dbReference type="Gene3D" id="3.30.450.20">
    <property type="entry name" value="PAS domain"/>
    <property type="match status" value="2"/>
</dbReference>
<keyword evidence="4" id="KW-1003">Cell membrane</keyword>
<evidence type="ECO:0000313" key="17">
    <source>
        <dbReference type="Proteomes" id="UP000294257"/>
    </source>
</evidence>
<reference evidence="16 17" key="1">
    <citation type="submission" date="2019-02" db="EMBL/GenBank/DDBJ databases">
        <title>Genomic Encyclopedia of Type Strains, Phase IV (KMG-IV): sequencing the most valuable type-strain genomes for metagenomic binning, comparative biology and taxonomic classification.</title>
        <authorList>
            <person name="Goeker M."/>
        </authorList>
    </citation>
    <scope>NUCLEOTIDE SEQUENCE [LARGE SCALE GENOMIC DNA]</scope>
    <source>
        <strain evidence="16 17">DSM 101727</strain>
    </source>
</reference>